<reference evidence="3" key="1">
    <citation type="journal article" date="2017" name="Nat. Commun.">
        <title>The asparagus genome sheds light on the origin and evolution of a young Y chromosome.</title>
        <authorList>
            <person name="Harkess A."/>
            <person name="Zhou J."/>
            <person name="Xu C."/>
            <person name="Bowers J.E."/>
            <person name="Van der Hulst R."/>
            <person name="Ayyampalayam S."/>
            <person name="Mercati F."/>
            <person name="Riccardi P."/>
            <person name="McKain M.R."/>
            <person name="Kakrana A."/>
            <person name="Tang H."/>
            <person name="Ray J."/>
            <person name="Groenendijk J."/>
            <person name="Arikit S."/>
            <person name="Mathioni S.M."/>
            <person name="Nakano M."/>
            <person name="Shan H."/>
            <person name="Telgmann-Rauber A."/>
            <person name="Kanno A."/>
            <person name="Yue Z."/>
            <person name="Chen H."/>
            <person name="Li W."/>
            <person name="Chen Y."/>
            <person name="Xu X."/>
            <person name="Zhang Y."/>
            <person name="Luo S."/>
            <person name="Chen H."/>
            <person name="Gao J."/>
            <person name="Mao Z."/>
            <person name="Pires J.C."/>
            <person name="Luo M."/>
            <person name="Kudrna D."/>
            <person name="Wing R.A."/>
            <person name="Meyers B.C."/>
            <person name="Yi K."/>
            <person name="Kong H."/>
            <person name="Lavrijsen P."/>
            <person name="Sunseri F."/>
            <person name="Falavigna A."/>
            <person name="Ye Y."/>
            <person name="Leebens-Mack J.H."/>
            <person name="Chen G."/>
        </authorList>
    </citation>
    <scope>NUCLEOTIDE SEQUENCE [LARGE SCALE GENOMIC DNA]</scope>
    <source>
        <strain evidence="3">cv. DH0086</strain>
    </source>
</reference>
<keyword evidence="3" id="KW-1185">Reference proteome</keyword>
<gene>
    <name evidence="2" type="ORF">A4U43_C09F15850</name>
</gene>
<feature type="region of interest" description="Disordered" evidence="1">
    <location>
        <begin position="227"/>
        <end position="251"/>
    </location>
</feature>
<dbReference type="PANTHER" id="PTHR38390:SF2">
    <property type="entry name" value="OS01G0103900 PROTEIN"/>
    <property type="match status" value="1"/>
</dbReference>
<dbReference type="Proteomes" id="UP000243459">
    <property type="component" value="Chromosome 9"/>
</dbReference>
<proteinExistence type="predicted"/>
<name>A0A5P1E813_ASPOF</name>
<dbReference type="PANTHER" id="PTHR38390">
    <property type="entry name" value="OS01G0103900 PROTEIN"/>
    <property type="match status" value="1"/>
</dbReference>
<organism evidence="2 3">
    <name type="scientific">Asparagus officinalis</name>
    <name type="common">Garden asparagus</name>
    <dbReference type="NCBI Taxonomy" id="4686"/>
    <lineage>
        <taxon>Eukaryota</taxon>
        <taxon>Viridiplantae</taxon>
        <taxon>Streptophyta</taxon>
        <taxon>Embryophyta</taxon>
        <taxon>Tracheophyta</taxon>
        <taxon>Spermatophyta</taxon>
        <taxon>Magnoliopsida</taxon>
        <taxon>Liliopsida</taxon>
        <taxon>Asparagales</taxon>
        <taxon>Asparagaceae</taxon>
        <taxon>Asparagoideae</taxon>
        <taxon>Asparagus</taxon>
    </lineage>
</organism>
<dbReference type="Gramene" id="ONK58708">
    <property type="protein sequence ID" value="ONK58708"/>
    <property type="gene ID" value="A4U43_C09F15850"/>
</dbReference>
<dbReference type="AlphaFoldDB" id="A0A5P1E813"/>
<feature type="region of interest" description="Disordered" evidence="1">
    <location>
        <begin position="121"/>
        <end position="150"/>
    </location>
</feature>
<protein>
    <submittedName>
        <fullName evidence="2">Uncharacterized protein</fullName>
    </submittedName>
</protein>
<evidence type="ECO:0000313" key="3">
    <source>
        <dbReference type="Proteomes" id="UP000243459"/>
    </source>
</evidence>
<accession>A0A5P1E813</accession>
<feature type="compositionally biased region" description="Polar residues" evidence="1">
    <location>
        <begin position="121"/>
        <end position="143"/>
    </location>
</feature>
<sequence length="251" mass="28561">MSLMLLLMNVKNPRRMLKGLVCSSTCNTETMVNEAFHCYYLLQPSERGAMFLRRLAGAEEVLPNPDMGCLKGLVISEEIKDSIHASLSTVNLRDYNPLQHERGFHPKMNWLVKESLQLGSIPQRTDTSPESKNTTITHQQDSIQNKDDNTSSCISEEWEQLLIVDEMNDNDYSLASIPKSKIQDLTLTQSRNLDDKTCRILERLEAPKQLKEKVPSPSIGVTAQLKKPLLPLDTSSSQPMKPHFQKLRKRR</sequence>
<evidence type="ECO:0000256" key="1">
    <source>
        <dbReference type="SAM" id="MobiDB-lite"/>
    </source>
</evidence>
<dbReference type="OMA" id="CISEEWE"/>
<evidence type="ECO:0000313" key="2">
    <source>
        <dbReference type="EMBL" id="ONK58708.1"/>
    </source>
</evidence>
<dbReference type="EMBL" id="CM007389">
    <property type="protein sequence ID" value="ONK58708.1"/>
    <property type="molecule type" value="Genomic_DNA"/>
</dbReference>